<accession>A0A1J4KQY9</accession>
<dbReference type="EMBL" id="MLAK01000493">
    <property type="protein sequence ID" value="OHT13679.1"/>
    <property type="molecule type" value="Genomic_DNA"/>
</dbReference>
<dbReference type="Gene3D" id="1.10.10.60">
    <property type="entry name" value="Homeodomain-like"/>
    <property type="match status" value="1"/>
</dbReference>
<evidence type="ECO:0000313" key="5">
    <source>
        <dbReference type="Proteomes" id="UP000179807"/>
    </source>
</evidence>
<feature type="domain" description="Myb-like" evidence="2">
    <location>
        <begin position="125"/>
        <end position="179"/>
    </location>
</feature>
<dbReference type="VEuPathDB" id="TrichDB:TRFO_16113"/>
<dbReference type="AlphaFoldDB" id="A0A1J4KQY9"/>
<evidence type="ECO:0000259" key="2">
    <source>
        <dbReference type="PROSITE" id="PS50090"/>
    </source>
</evidence>
<reference evidence="4" key="1">
    <citation type="submission" date="2016-10" db="EMBL/GenBank/DDBJ databases">
        <authorList>
            <person name="Benchimol M."/>
            <person name="Almeida L.G."/>
            <person name="Vasconcelos A.T."/>
            <person name="Perreira-Neves A."/>
            <person name="Rosa I.A."/>
            <person name="Tasca T."/>
            <person name="Bogo M.R."/>
            <person name="de Souza W."/>
        </authorList>
    </citation>
    <scope>NUCLEOTIDE SEQUENCE [LARGE SCALE GENOMIC DNA]</scope>
    <source>
        <strain evidence="4">K</strain>
    </source>
</reference>
<evidence type="ECO:0000259" key="3">
    <source>
        <dbReference type="PROSITE" id="PS51294"/>
    </source>
</evidence>
<dbReference type="SMART" id="SM00717">
    <property type="entry name" value="SANT"/>
    <property type="match status" value="1"/>
</dbReference>
<dbReference type="InterPro" id="IPR009057">
    <property type="entry name" value="Homeodomain-like_sf"/>
</dbReference>
<gene>
    <name evidence="4" type="ORF">TRFO_16113</name>
</gene>
<feature type="domain" description="HTH myb-type" evidence="3">
    <location>
        <begin position="132"/>
        <end position="183"/>
    </location>
</feature>
<proteinExistence type="predicted"/>
<evidence type="ECO:0000256" key="1">
    <source>
        <dbReference type="SAM" id="MobiDB-lite"/>
    </source>
</evidence>
<keyword evidence="5" id="KW-1185">Reference proteome</keyword>
<sequence length="190" mass="22653">MNGNWKDPTFSDSTTLEELQNFCDSLECPNYLYSDVLKLHAYYISKKEIFFENAPHFLSESELKKQDEEFIKTAKLQLNSKRKYLDSENETFDEIFDLSDDQTEEEESQQSKSSQKEETSHENSQSNSNQNRWSDEEVEFLIKCVNEVGKRWQKILNMYPKAFKNRKAEHLRRKVLRLKKDPKYASRIKV</sequence>
<name>A0A1J4KQY9_9EUKA</name>
<protein>
    <submittedName>
        <fullName evidence="4">Uncharacterized protein</fullName>
    </submittedName>
</protein>
<feature type="compositionally biased region" description="Acidic residues" evidence="1">
    <location>
        <begin position="96"/>
        <end position="108"/>
    </location>
</feature>
<comment type="caution">
    <text evidence="4">The sequence shown here is derived from an EMBL/GenBank/DDBJ whole genome shotgun (WGS) entry which is preliminary data.</text>
</comment>
<dbReference type="PROSITE" id="PS51294">
    <property type="entry name" value="HTH_MYB"/>
    <property type="match status" value="1"/>
</dbReference>
<dbReference type="InterPro" id="IPR001005">
    <property type="entry name" value="SANT/Myb"/>
</dbReference>
<dbReference type="InterPro" id="IPR017930">
    <property type="entry name" value="Myb_dom"/>
</dbReference>
<feature type="region of interest" description="Disordered" evidence="1">
    <location>
        <begin position="96"/>
        <end position="132"/>
    </location>
</feature>
<dbReference type="RefSeq" id="XP_068366815.1">
    <property type="nucleotide sequence ID" value="XM_068498787.1"/>
</dbReference>
<dbReference type="PROSITE" id="PS50090">
    <property type="entry name" value="MYB_LIKE"/>
    <property type="match status" value="1"/>
</dbReference>
<evidence type="ECO:0000313" key="4">
    <source>
        <dbReference type="EMBL" id="OHT13679.1"/>
    </source>
</evidence>
<dbReference type="SUPFAM" id="SSF46689">
    <property type="entry name" value="Homeodomain-like"/>
    <property type="match status" value="1"/>
</dbReference>
<dbReference type="GeneID" id="94833491"/>
<organism evidence="4 5">
    <name type="scientific">Tritrichomonas foetus</name>
    <dbReference type="NCBI Taxonomy" id="1144522"/>
    <lineage>
        <taxon>Eukaryota</taxon>
        <taxon>Metamonada</taxon>
        <taxon>Parabasalia</taxon>
        <taxon>Tritrichomonadida</taxon>
        <taxon>Tritrichomonadidae</taxon>
        <taxon>Tritrichomonas</taxon>
    </lineage>
</organism>
<dbReference type="Pfam" id="PF00249">
    <property type="entry name" value="Myb_DNA-binding"/>
    <property type="match status" value="1"/>
</dbReference>
<dbReference type="Proteomes" id="UP000179807">
    <property type="component" value="Unassembled WGS sequence"/>
</dbReference>